<feature type="compositionally biased region" description="Basic residues" evidence="1">
    <location>
        <begin position="234"/>
        <end position="250"/>
    </location>
</feature>
<dbReference type="Proteomes" id="UP000799423">
    <property type="component" value="Unassembled WGS sequence"/>
</dbReference>
<reference evidence="2" key="1">
    <citation type="submission" date="2020-01" db="EMBL/GenBank/DDBJ databases">
        <authorList>
            <consortium name="DOE Joint Genome Institute"/>
            <person name="Haridas S."/>
            <person name="Albert R."/>
            <person name="Binder M."/>
            <person name="Bloem J."/>
            <person name="Labutti K."/>
            <person name="Salamov A."/>
            <person name="Andreopoulos B."/>
            <person name="Baker S.E."/>
            <person name="Barry K."/>
            <person name="Bills G."/>
            <person name="Bluhm B.H."/>
            <person name="Cannon C."/>
            <person name="Castanera R."/>
            <person name="Culley D.E."/>
            <person name="Daum C."/>
            <person name="Ezra D."/>
            <person name="Gonzalez J.B."/>
            <person name="Henrissat B."/>
            <person name="Kuo A."/>
            <person name="Liang C."/>
            <person name="Lipzen A."/>
            <person name="Lutzoni F."/>
            <person name="Magnuson J."/>
            <person name="Mondo S."/>
            <person name="Nolan M."/>
            <person name="Ohm R."/>
            <person name="Pangilinan J."/>
            <person name="Park H.-J."/>
            <person name="Ramirez L."/>
            <person name="Alfaro M."/>
            <person name="Sun H."/>
            <person name="Tritt A."/>
            <person name="Yoshinaga Y."/>
            <person name="Zwiers L.-H."/>
            <person name="Turgeon B.G."/>
            <person name="Goodwin S.B."/>
            <person name="Spatafora J.W."/>
            <person name="Crous P.W."/>
            <person name="Grigoriev I.V."/>
        </authorList>
    </citation>
    <scope>NUCLEOTIDE SEQUENCE</scope>
    <source>
        <strain evidence="2">IPT5</strain>
    </source>
</reference>
<accession>A0A6A7B5T2</accession>
<evidence type="ECO:0000313" key="3">
    <source>
        <dbReference type="Proteomes" id="UP000799423"/>
    </source>
</evidence>
<evidence type="ECO:0000256" key="1">
    <source>
        <dbReference type="SAM" id="MobiDB-lite"/>
    </source>
</evidence>
<feature type="region of interest" description="Disordered" evidence="1">
    <location>
        <begin position="233"/>
        <end position="258"/>
    </location>
</feature>
<sequence length="298" mass="32732">MMNTGGAAQNHDSDMAYAKREQGQMIGRHGGGVHALIGLWLQRRSTVCLLMRRREPSSLLRPSRAPSGMDGWMDGWMVVAVRLGCFASWTHLAHPHHHHHLAHTSGTHESQAIARALSNKHLRELGRGGAFGGGSVPCAFETLNGGEAHGWGGGPCAGCSHCAGGRSRTRSELVRRVQFNNSYNVVTRTVPLVTAFGEREMGPVLVNKCARRLLSHCLAALLWDVMERSASSLRRSRRRQRVTTGHHRHSTASPGPDSHRNCLPTVYLVAGYVVRRPLSMLQRGVRTDRAIYRAGRNA</sequence>
<gene>
    <name evidence="2" type="ORF">T440DRAFT_81871</name>
</gene>
<protein>
    <submittedName>
        <fullName evidence="2">Uncharacterized protein</fullName>
    </submittedName>
</protein>
<evidence type="ECO:0000313" key="2">
    <source>
        <dbReference type="EMBL" id="KAF2850672.1"/>
    </source>
</evidence>
<proteinExistence type="predicted"/>
<organism evidence="2 3">
    <name type="scientific">Plenodomus tracheiphilus IPT5</name>
    <dbReference type="NCBI Taxonomy" id="1408161"/>
    <lineage>
        <taxon>Eukaryota</taxon>
        <taxon>Fungi</taxon>
        <taxon>Dikarya</taxon>
        <taxon>Ascomycota</taxon>
        <taxon>Pezizomycotina</taxon>
        <taxon>Dothideomycetes</taxon>
        <taxon>Pleosporomycetidae</taxon>
        <taxon>Pleosporales</taxon>
        <taxon>Pleosporineae</taxon>
        <taxon>Leptosphaeriaceae</taxon>
        <taxon>Plenodomus</taxon>
    </lineage>
</organism>
<dbReference type="AlphaFoldDB" id="A0A6A7B5T2"/>
<dbReference type="EMBL" id="MU006305">
    <property type="protein sequence ID" value="KAF2850672.1"/>
    <property type="molecule type" value="Genomic_DNA"/>
</dbReference>
<keyword evidence="3" id="KW-1185">Reference proteome</keyword>
<name>A0A6A7B5T2_9PLEO</name>